<sequence>MPHIKFKGVQAVLTTPSTWSAERILRPWNAILIDQAVLKLNDHVTRSSSTHMVLATVRANESPSMSHTQVQSDSKFFHRQMEVNNNASTGRP</sequence>
<dbReference type="Proteomes" id="UP000046395">
    <property type="component" value="Unassembled WGS sequence"/>
</dbReference>
<protein>
    <submittedName>
        <fullName evidence="2">Uncharacterized protein</fullName>
    </submittedName>
</protein>
<organism evidence="1 2">
    <name type="scientific">Trichuris muris</name>
    <name type="common">Mouse whipworm</name>
    <dbReference type="NCBI Taxonomy" id="70415"/>
    <lineage>
        <taxon>Eukaryota</taxon>
        <taxon>Metazoa</taxon>
        <taxon>Ecdysozoa</taxon>
        <taxon>Nematoda</taxon>
        <taxon>Enoplea</taxon>
        <taxon>Dorylaimia</taxon>
        <taxon>Trichinellida</taxon>
        <taxon>Trichuridae</taxon>
        <taxon>Trichuris</taxon>
    </lineage>
</organism>
<dbReference type="AlphaFoldDB" id="A0A5S6QCD0"/>
<evidence type="ECO:0000313" key="1">
    <source>
        <dbReference type="Proteomes" id="UP000046395"/>
    </source>
</evidence>
<dbReference type="WBParaSite" id="TMUE_1000004868.1">
    <property type="protein sequence ID" value="TMUE_1000004868.1"/>
    <property type="gene ID" value="WBGene00292779"/>
</dbReference>
<evidence type="ECO:0000313" key="2">
    <source>
        <dbReference type="WBParaSite" id="TMUE_1000004868.1"/>
    </source>
</evidence>
<proteinExistence type="predicted"/>
<name>A0A5S6QCD0_TRIMR</name>
<keyword evidence="1" id="KW-1185">Reference proteome</keyword>
<reference evidence="2" key="1">
    <citation type="submission" date="2019-12" db="UniProtKB">
        <authorList>
            <consortium name="WormBaseParasite"/>
        </authorList>
    </citation>
    <scope>IDENTIFICATION</scope>
</reference>
<accession>A0A5S6QCD0</accession>